<gene>
    <name evidence="1" type="ORF">MES5069_860049</name>
</gene>
<protein>
    <submittedName>
        <fullName evidence="1">Uncharacterized protein</fullName>
    </submittedName>
</protein>
<reference evidence="1 2" key="1">
    <citation type="submission" date="2022-03" db="EMBL/GenBank/DDBJ databases">
        <authorList>
            <person name="Brunel B."/>
        </authorList>
    </citation>
    <scope>NUCLEOTIDE SEQUENCE [LARGE SCALE GENOMIC DNA]</scope>
    <source>
        <strain evidence="1">STM5069sample</strain>
    </source>
</reference>
<dbReference type="EMBL" id="CAKXZT010000186">
    <property type="protein sequence ID" value="CAH2409436.1"/>
    <property type="molecule type" value="Genomic_DNA"/>
</dbReference>
<evidence type="ECO:0000313" key="1">
    <source>
        <dbReference type="EMBL" id="CAH2409436.1"/>
    </source>
</evidence>
<sequence>MSRKFADERHEQAICLLVLYKHFVLSGQIEPDPEVLAFYLRLSPSAATFDLIRIVVRYLPGQEPDRPDQTGLLP</sequence>
<comment type="caution">
    <text evidence="1">The sequence shown here is derived from an EMBL/GenBank/DDBJ whole genome shotgun (WGS) entry which is preliminary data.</text>
</comment>
<keyword evidence="2" id="KW-1185">Reference proteome</keyword>
<accession>A0ABN8KIL7</accession>
<evidence type="ECO:0000313" key="2">
    <source>
        <dbReference type="Proteomes" id="UP001153050"/>
    </source>
</evidence>
<name>A0ABN8KIL7_9HYPH</name>
<dbReference type="Proteomes" id="UP001153050">
    <property type="component" value="Unassembled WGS sequence"/>
</dbReference>
<organism evidence="1 2">
    <name type="scientific">Mesorhizobium escarrei</name>
    <dbReference type="NCBI Taxonomy" id="666018"/>
    <lineage>
        <taxon>Bacteria</taxon>
        <taxon>Pseudomonadati</taxon>
        <taxon>Pseudomonadota</taxon>
        <taxon>Alphaproteobacteria</taxon>
        <taxon>Hyphomicrobiales</taxon>
        <taxon>Phyllobacteriaceae</taxon>
        <taxon>Mesorhizobium</taxon>
    </lineage>
</organism>
<proteinExistence type="predicted"/>